<keyword evidence="3" id="KW-0812">Transmembrane</keyword>
<dbReference type="FunFam" id="3.40.50.12780:FF:000003">
    <property type="entry name" value="Long-chain-fatty-acid--CoA ligase FadD"/>
    <property type="match status" value="1"/>
</dbReference>
<dbReference type="InterPro" id="IPR045851">
    <property type="entry name" value="AMP-bd_C_sf"/>
</dbReference>
<dbReference type="EMBL" id="LSSL01007309">
    <property type="protein sequence ID" value="OLY78065.1"/>
    <property type="molecule type" value="Genomic_DNA"/>
</dbReference>
<feature type="domain" description="AMP-binding enzyme C-terminal" evidence="5">
    <location>
        <begin position="456"/>
        <end position="541"/>
    </location>
</feature>
<evidence type="ECO:0000259" key="4">
    <source>
        <dbReference type="Pfam" id="PF00501"/>
    </source>
</evidence>
<dbReference type="Gene3D" id="3.30.300.30">
    <property type="match status" value="1"/>
</dbReference>
<proteinExistence type="inferred from homology"/>
<dbReference type="STRING" id="133383.A0A1R0GME3"/>
<dbReference type="PANTHER" id="PTHR24096:SF149">
    <property type="entry name" value="AMP-BINDING DOMAIN-CONTAINING PROTEIN-RELATED"/>
    <property type="match status" value="1"/>
</dbReference>
<keyword evidence="3" id="KW-1133">Transmembrane helix</keyword>
<comment type="caution">
    <text evidence="6">The sequence shown here is derived from an EMBL/GenBank/DDBJ whole genome shotgun (WGS) entry which is preliminary data.</text>
</comment>
<dbReference type="Pfam" id="PF00501">
    <property type="entry name" value="AMP-binding"/>
    <property type="match status" value="1"/>
</dbReference>
<dbReference type="SUPFAM" id="SSF56801">
    <property type="entry name" value="Acetyl-CoA synthetase-like"/>
    <property type="match status" value="1"/>
</dbReference>
<evidence type="ECO:0000256" key="1">
    <source>
        <dbReference type="ARBA" id="ARBA00006432"/>
    </source>
</evidence>
<dbReference type="Gene3D" id="3.40.50.12780">
    <property type="entry name" value="N-terminal domain of ligase-like"/>
    <property type="match status" value="1"/>
</dbReference>
<feature type="domain" description="AMP-dependent synthetase/ligase" evidence="4">
    <location>
        <begin position="36"/>
        <end position="405"/>
    </location>
</feature>
<evidence type="ECO:0000259" key="5">
    <source>
        <dbReference type="Pfam" id="PF13193"/>
    </source>
</evidence>
<evidence type="ECO:0000313" key="6">
    <source>
        <dbReference type="EMBL" id="OLY78065.1"/>
    </source>
</evidence>
<dbReference type="InterPro" id="IPR042099">
    <property type="entry name" value="ANL_N_sf"/>
</dbReference>
<dbReference type="InterPro" id="IPR025110">
    <property type="entry name" value="AMP-bd_C"/>
</dbReference>
<dbReference type="Pfam" id="PF13193">
    <property type="entry name" value="AMP-binding_C"/>
    <property type="match status" value="1"/>
</dbReference>
<evidence type="ECO:0000256" key="3">
    <source>
        <dbReference type="SAM" id="Phobius"/>
    </source>
</evidence>
<feature type="transmembrane region" description="Helical" evidence="3">
    <location>
        <begin position="247"/>
        <end position="269"/>
    </location>
</feature>
<organism evidence="6 7">
    <name type="scientific">Smittium mucronatum</name>
    <dbReference type="NCBI Taxonomy" id="133383"/>
    <lineage>
        <taxon>Eukaryota</taxon>
        <taxon>Fungi</taxon>
        <taxon>Fungi incertae sedis</taxon>
        <taxon>Zoopagomycota</taxon>
        <taxon>Kickxellomycotina</taxon>
        <taxon>Harpellomycetes</taxon>
        <taxon>Harpellales</taxon>
        <taxon>Legeriomycetaceae</taxon>
        <taxon>Smittium</taxon>
    </lineage>
</organism>
<accession>A0A1R0GME3</accession>
<dbReference type="CDD" id="cd05911">
    <property type="entry name" value="Firefly_Luc_like"/>
    <property type="match status" value="1"/>
</dbReference>
<sequence length="564" mass="62068">MIFSSKFKDVQIPDVDIPTFMLEMGKRSYKSAEKNVDYAIKDYSTGKSFTIEDLESQSVAFASGLVNDMKLGKDDVVAIFSQNSIYYPVVIFGTLMMGGIATLVNPTYSPRELAHQLVDSGAKVIVTKSDLLQQVKEAIAVKGVDLPASRILVMDTIKDPKGLNRHLSDIYSNLPFSRYSIKSYSEAKDKVAILSYSSGTTGLSKGVMLTHKNILTAAIINSNFSNMDGHHDRSVSPPVYISMLPFYHIYGLVINLFIGLMNSAGLVVLEKFDIHTFFKLLQDEKVTFAHLVPPVIISMINEPGVQKYDLSNLKLVMTGAAPLGKDVLVKFCEKYKGVSVVIAYGMTETSPSVSVTFRDHPFDGSSGVLLSNTQAKVVDDEGKELGPNQIGELCFKGMNVMKGYLNNPKATKNSVDFDGFYHTGDVGYIDLDTNIFIVDRIKELIKYKGFQVPPAELESLLLLHEDVADSAVIGVQHEDLGTELPKAYVRLTSNHDGLSGDHKEAKANEILAWVNGQVAPHKKLRGGVEVLDIIPKSASGKILRRQLRQMENNRLKLTNGSSKL</sequence>
<protein>
    <submittedName>
        <fullName evidence="6">Putative 4-coumarate-CoA ligase 3</fullName>
    </submittedName>
</protein>
<dbReference type="GO" id="GO:0016405">
    <property type="term" value="F:CoA-ligase activity"/>
    <property type="evidence" value="ECO:0007669"/>
    <property type="project" value="TreeGrafter"/>
</dbReference>
<reference evidence="6 7" key="1">
    <citation type="journal article" date="2016" name="Mol. Biol. Evol.">
        <title>Genome-Wide Survey of Gut Fungi (Harpellales) Reveals the First Horizontally Transferred Ubiquitin Gene from a Mosquito Host.</title>
        <authorList>
            <person name="Wang Y."/>
            <person name="White M.M."/>
            <person name="Kvist S."/>
            <person name="Moncalvo J.M."/>
        </authorList>
    </citation>
    <scope>NUCLEOTIDE SEQUENCE [LARGE SCALE GENOMIC DNA]</scope>
    <source>
        <strain evidence="6 7">ALG-7-W6</strain>
    </source>
</reference>
<dbReference type="InterPro" id="IPR020845">
    <property type="entry name" value="AMP-binding_CS"/>
</dbReference>
<dbReference type="Proteomes" id="UP000187455">
    <property type="component" value="Unassembled WGS sequence"/>
</dbReference>
<keyword evidence="2 6" id="KW-0436">Ligase</keyword>
<dbReference type="AlphaFoldDB" id="A0A1R0GME3"/>
<keyword evidence="7" id="KW-1185">Reference proteome</keyword>
<evidence type="ECO:0000256" key="2">
    <source>
        <dbReference type="ARBA" id="ARBA00022598"/>
    </source>
</evidence>
<name>A0A1R0GME3_9FUNG</name>
<dbReference type="InterPro" id="IPR000873">
    <property type="entry name" value="AMP-dep_synth/lig_dom"/>
</dbReference>
<evidence type="ECO:0000313" key="7">
    <source>
        <dbReference type="Proteomes" id="UP000187455"/>
    </source>
</evidence>
<dbReference type="PROSITE" id="PS00455">
    <property type="entry name" value="AMP_BINDING"/>
    <property type="match status" value="1"/>
</dbReference>
<gene>
    <name evidence="6" type="ORF">AYI68_g7892</name>
</gene>
<dbReference type="PANTHER" id="PTHR24096">
    <property type="entry name" value="LONG-CHAIN-FATTY-ACID--COA LIGASE"/>
    <property type="match status" value="1"/>
</dbReference>
<keyword evidence="3" id="KW-0472">Membrane</keyword>
<dbReference type="OrthoDB" id="10253115at2759"/>
<comment type="similarity">
    <text evidence="1">Belongs to the ATP-dependent AMP-binding enzyme family.</text>
</comment>